<dbReference type="eggNOG" id="ENOG502RT75">
    <property type="taxonomic scope" value="Eukaryota"/>
</dbReference>
<accession>E3NFB5</accession>
<dbReference type="STRING" id="31234.E3NFB5"/>
<name>E3NFB5_CAERE</name>
<dbReference type="FunCoup" id="E3NFB5">
    <property type="interactions" value="130"/>
</dbReference>
<dbReference type="EMBL" id="DS268634">
    <property type="protein sequence ID" value="EFO96013.1"/>
    <property type="molecule type" value="Genomic_DNA"/>
</dbReference>
<proteinExistence type="predicted"/>
<keyword evidence="2" id="KW-1185">Reference proteome</keyword>
<evidence type="ECO:0000313" key="2">
    <source>
        <dbReference type="Proteomes" id="UP000008281"/>
    </source>
</evidence>
<reference evidence="1" key="1">
    <citation type="submission" date="2007-07" db="EMBL/GenBank/DDBJ databases">
        <title>PCAP assembly of the Caenorhabditis remanei genome.</title>
        <authorList>
            <consortium name="The Caenorhabditis remanei Sequencing Consortium"/>
            <person name="Wilson R.K."/>
        </authorList>
    </citation>
    <scope>NUCLEOTIDE SEQUENCE [LARGE SCALE GENOMIC DNA]</scope>
    <source>
        <strain evidence="1">PB4641</strain>
    </source>
</reference>
<dbReference type="AlphaFoldDB" id="E3NFB5"/>
<gene>
    <name evidence="1" type="ORF">CRE_15731</name>
</gene>
<dbReference type="Proteomes" id="UP000008281">
    <property type="component" value="Unassembled WGS sequence"/>
</dbReference>
<protein>
    <submittedName>
        <fullName evidence="1">Uncharacterized protein</fullName>
    </submittedName>
</protein>
<organism evidence="2">
    <name type="scientific">Caenorhabditis remanei</name>
    <name type="common">Caenorhabditis vulgaris</name>
    <dbReference type="NCBI Taxonomy" id="31234"/>
    <lineage>
        <taxon>Eukaryota</taxon>
        <taxon>Metazoa</taxon>
        <taxon>Ecdysozoa</taxon>
        <taxon>Nematoda</taxon>
        <taxon>Chromadorea</taxon>
        <taxon>Rhabditida</taxon>
        <taxon>Rhabditina</taxon>
        <taxon>Rhabditomorpha</taxon>
        <taxon>Rhabditoidea</taxon>
        <taxon>Rhabditidae</taxon>
        <taxon>Peloderinae</taxon>
        <taxon>Caenorhabditis</taxon>
    </lineage>
</organism>
<evidence type="ECO:0000313" key="1">
    <source>
        <dbReference type="EMBL" id="EFO96013.1"/>
    </source>
</evidence>
<dbReference type="HOGENOM" id="CLU_2308656_0_0_1"/>
<sequence length="100" mass="11462">MAIENILVLDAPKNLETLIDLMVPWYMGKALTLYEGPLDYPDCSRLAQIISKHNVNCLLGSDTYSIPNPEYLKFFPIPSLKFIDMPRFPEISDYFLNFSA</sequence>
<dbReference type="InParanoid" id="E3NFB5"/>